<dbReference type="AlphaFoldDB" id="A0A9Y1BL77"/>
<dbReference type="Pfam" id="PF17179">
    <property type="entry name" value="Fer4_22"/>
    <property type="match status" value="1"/>
</dbReference>
<dbReference type="SUPFAM" id="SSF54862">
    <property type="entry name" value="4Fe-4S ferredoxins"/>
    <property type="match status" value="1"/>
</dbReference>
<dbReference type="EMBL" id="CP084166">
    <property type="protein sequence ID" value="UJG41101.1"/>
    <property type="molecule type" value="Genomic_DNA"/>
</dbReference>
<gene>
    <name evidence="2" type="ORF">K9W45_01245</name>
</gene>
<organism evidence="2">
    <name type="scientific">Candidatus Heimdallarchaeum aukensis</name>
    <dbReference type="NCBI Taxonomy" id="2876573"/>
    <lineage>
        <taxon>Archaea</taxon>
        <taxon>Promethearchaeati</taxon>
        <taxon>Candidatus Heimdallarchaeota</taxon>
        <taxon>Candidatus Heimdallarchaeia (ex Rinke et al. 2021) (nom. nud.)</taxon>
        <taxon>Candidatus Heimdallarchaeales</taxon>
        <taxon>Candidatus Heimdallarchaeaceae</taxon>
        <taxon>Candidatus Heimdallarchaeum</taxon>
    </lineage>
</organism>
<proteinExistence type="predicted"/>
<dbReference type="GO" id="GO:0016491">
    <property type="term" value="F:oxidoreductase activity"/>
    <property type="evidence" value="ECO:0007669"/>
    <property type="project" value="UniProtKB-ARBA"/>
</dbReference>
<feature type="domain" description="4Fe-4S ferredoxin-type" evidence="1">
    <location>
        <begin position="308"/>
        <end position="337"/>
    </location>
</feature>
<protein>
    <submittedName>
        <fullName evidence="2">4Fe-4S dicluster domain-containing protein</fullName>
    </submittedName>
</protein>
<dbReference type="PROSITE" id="PS51379">
    <property type="entry name" value="4FE4S_FER_2"/>
    <property type="match status" value="2"/>
</dbReference>
<evidence type="ECO:0000313" key="2">
    <source>
        <dbReference type="EMBL" id="UJG41101.1"/>
    </source>
</evidence>
<dbReference type="PANTHER" id="PTHR40447">
    <property type="entry name" value="ANAEROBIC SULFITE REDUCTASE SUBUNIT A"/>
    <property type="match status" value="1"/>
</dbReference>
<dbReference type="PANTHER" id="PTHR40447:SF1">
    <property type="entry name" value="ANAEROBIC SULFITE REDUCTASE SUBUNIT A"/>
    <property type="match status" value="1"/>
</dbReference>
<evidence type="ECO:0000259" key="1">
    <source>
        <dbReference type="PROSITE" id="PS51379"/>
    </source>
</evidence>
<accession>A0A9Y1BL77</accession>
<dbReference type="InterPro" id="IPR017900">
    <property type="entry name" value="4Fe4S_Fe_S_CS"/>
</dbReference>
<sequence length="344" mass="40091">MRYVKLKKEKIREFLLALQDYGELYAPIKVSEKYFDFRRITNEQVDEVVLDYNRTLRPPRRFFFPEKEVLFTFNSKKVEMYENKEAFTSEPVVLFGVHACDIVGLRIMDSRFIDDQPDPYYRARREKGIIIGISCLPDEYCFCNVRRAEFVDSGFDLFLSEVEDGYVIRVGSVKGHKIIDATEHLYVKVTKKDSDDLTAFDVKKSKMFTVSGNWDSLRYTLELNDEHPVIWMRESEKCLGCGNCTITCPTCRCYDVKDYPNLDGETGVRVRIWDSCQFREHGLVAGGHNFRPTKESRFKNRYMCKNAYCKEVTTAYCVGCGRCTYFCPAGINYKQNLIEIRGGI</sequence>
<dbReference type="PROSITE" id="PS00198">
    <property type="entry name" value="4FE4S_FER_1"/>
    <property type="match status" value="2"/>
</dbReference>
<dbReference type="Proteomes" id="UP001201020">
    <property type="component" value="Chromosome"/>
</dbReference>
<reference evidence="2" key="1">
    <citation type="journal article" date="2022" name="Nat. Microbiol.">
        <title>Unique mobile elements and scalable gene flow at the prokaryote-eukaryote boundary revealed by circularized Asgard archaea genomes.</title>
        <authorList>
            <person name="Wu F."/>
            <person name="Speth D.R."/>
            <person name="Philosof A."/>
            <person name="Cremiere A."/>
            <person name="Narayanan A."/>
            <person name="Barco R.A."/>
            <person name="Connon S.A."/>
            <person name="Amend J.P."/>
            <person name="Antoshechkin I.A."/>
            <person name="Orphan V.J."/>
        </authorList>
    </citation>
    <scope>NUCLEOTIDE SEQUENCE</scope>
    <source>
        <strain evidence="2">PM71</strain>
    </source>
</reference>
<dbReference type="InterPro" id="IPR017896">
    <property type="entry name" value="4Fe4S_Fe-S-bd"/>
</dbReference>
<feature type="domain" description="4Fe-4S ferredoxin-type" evidence="1">
    <location>
        <begin position="228"/>
        <end position="259"/>
    </location>
</feature>
<name>A0A9Y1BL77_9ARCH</name>